<dbReference type="RefSeq" id="WP_182252379.1">
    <property type="nucleotide sequence ID" value="NZ_CP043732.1"/>
</dbReference>
<organism evidence="2 3">
    <name type="scientific">Microbacterium esteraromaticum</name>
    <dbReference type="NCBI Taxonomy" id="57043"/>
    <lineage>
        <taxon>Bacteria</taxon>
        <taxon>Bacillati</taxon>
        <taxon>Actinomycetota</taxon>
        <taxon>Actinomycetes</taxon>
        <taxon>Micrococcales</taxon>
        <taxon>Microbacteriaceae</taxon>
        <taxon>Microbacterium</taxon>
    </lineage>
</organism>
<dbReference type="EMBL" id="CP043732">
    <property type="protein sequence ID" value="QMU97381.1"/>
    <property type="molecule type" value="Genomic_DNA"/>
</dbReference>
<evidence type="ECO:0000313" key="3">
    <source>
        <dbReference type="Proteomes" id="UP000515708"/>
    </source>
</evidence>
<dbReference type="Proteomes" id="UP000515708">
    <property type="component" value="Chromosome"/>
</dbReference>
<dbReference type="AlphaFoldDB" id="A0A7D8ABR7"/>
<reference evidence="2 3" key="1">
    <citation type="journal article" date="2020" name="Front. Microbiol.">
        <title>Design of Bacterial Strain-Specific qPCR Assays Using NGS Data and Publicly Available Resources and Its Application to Track Biocontrol Strains.</title>
        <authorList>
            <person name="Hernandez I."/>
            <person name="Sant C."/>
            <person name="Martinez R."/>
            <person name="Fernandez C."/>
        </authorList>
    </citation>
    <scope>NUCLEOTIDE SEQUENCE [LARGE SCALE GENOMIC DNA]</scope>
    <source>
        <strain evidence="2 3">B24</strain>
    </source>
</reference>
<accession>A0A7D8ABR7</accession>
<evidence type="ECO:0000256" key="1">
    <source>
        <dbReference type="SAM" id="MobiDB-lite"/>
    </source>
</evidence>
<evidence type="ECO:0000313" key="2">
    <source>
        <dbReference type="EMBL" id="QMU97381.1"/>
    </source>
</evidence>
<sequence>MHALIARLPALVIVSSVHSQQQLTELLGAAETKSREVDITDLPRSLAAVVSAGHYVPAGEFGWRTSQERRVPHFVVQHGLLTPFAPPLPHGATLLAFSDDDAAFWASERSDIEGIAVGAQLLWDTSTTESKTHPSGPPVYLGQLHGSELPRRGKTRSTARFWRQTGAIYRPHPFEADRLSRAQHAIWQARGMRIDRSNLPIRELGGPIVGAFSTGILEAAASGFPAWAYYENPPRWLEEFWDRYRIHRWGADAAPTPAPPRPAIEPAQAIADAVLAATGER</sequence>
<protein>
    <submittedName>
        <fullName evidence="2">Uncharacterized protein</fullName>
    </submittedName>
</protein>
<name>A0A7D8ABR7_9MICO</name>
<proteinExistence type="predicted"/>
<feature type="region of interest" description="Disordered" evidence="1">
    <location>
        <begin position="127"/>
        <end position="146"/>
    </location>
</feature>
<gene>
    <name evidence="2" type="ORF">FVO59_09260</name>
</gene>